<comment type="caution">
    <text evidence="2">The sequence shown here is derived from an EMBL/GenBank/DDBJ whole genome shotgun (WGS) entry which is preliminary data.</text>
</comment>
<dbReference type="InterPro" id="IPR029063">
    <property type="entry name" value="SAM-dependent_MTases_sf"/>
</dbReference>
<reference evidence="2" key="1">
    <citation type="journal article" date="2014" name="Front. Microbiol.">
        <title>High frequency of phylogenetically diverse reductive dehalogenase-homologous genes in deep subseafloor sedimentary metagenomes.</title>
        <authorList>
            <person name="Kawai M."/>
            <person name="Futagami T."/>
            <person name="Toyoda A."/>
            <person name="Takaki Y."/>
            <person name="Nishi S."/>
            <person name="Hori S."/>
            <person name="Arai W."/>
            <person name="Tsubouchi T."/>
            <person name="Morono Y."/>
            <person name="Uchiyama I."/>
            <person name="Ito T."/>
            <person name="Fujiyama A."/>
            <person name="Inagaki F."/>
            <person name="Takami H."/>
        </authorList>
    </citation>
    <scope>NUCLEOTIDE SEQUENCE</scope>
    <source>
        <strain evidence="2">Expedition CK06-06</strain>
    </source>
</reference>
<dbReference type="Gene3D" id="3.40.50.150">
    <property type="entry name" value="Vaccinia Virus protein VP39"/>
    <property type="match status" value="1"/>
</dbReference>
<organism evidence="2">
    <name type="scientific">marine sediment metagenome</name>
    <dbReference type="NCBI Taxonomy" id="412755"/>
    <lineage>
        <taxon>unclassified sequences</taxon>
        <taxon>metagenomes</taxon>
        <taxon>ecological metagenomes</taxon>
    </lineage>
</organism>
<dbReference type="GO" id="GO:0008168">
    <property type="term" value="F:methyltransferase activity"/>
    <property type="evidence" value="ECO:0007669"/>
    <property type="project" value="InterPro"/>
</dbReference>
<proteinExistence type="predicted"/>
<feature type="domain" description="Ribosomal RNA methyltransferase FtsJ" evidence="1">
    <location>
        <begin position="1"/>
        <end position="44"/>
    </location>
</feature>
<feature type="non-terminal residue" evidence="2">
    <location>
        <position position="1"/>
    </location>
</feature>
<dbReference type="AlphaFoldDB" id="X1BU56"/>
<evidence type="ECO:0000313" key="2">
    <source>
        <dbReference type="EMBL" id="GAG75676.1"/>
    </source>
</evidence>
<protein>
    <recommendedName>
        <fullName evidence="1">Ribosomal RNA methyltransferase FtsJ domain-containing protein</fullName>
    </recommendedName>
</protein>
<name>X1BU56_9ZZZZ</name>
<dbReference type="InterPro" id="IPR002877">
    <property type="entry name" value="RNA_MeTrfase_FtsJ_dom"/>
</dbReference>
<sequence length="46" mass="5537">KVFQGADFENFYKKMKHHFMVVRSLKPKSSNKKSNEIYLIGLKKKY</sequence>
<dbReference type="GO" id="GO:0032259">
    <property type="term" value="P:methylation"/>
    <property type="evidence" value="ECO:0007669"/>
    <property type="project" value="InterPro"/>
</dbReference>
<accession>X1BU56</accession>
<gene>
    <name evidence="2" type="ORF">S01H4_28975</name>
</gene>
<dbReference type="Pfam" id="PF01728">
    <property type="entry name" value="FtsJ"/>
    <property type="match status" value="1"/>
</dbReference>
<evidence type="ECO:0000259" key="1">
    <source>
        <dbReference type="Pfam" id="PF01728"/>
    </source>
</evidence>
<dbReference type="EMBL" id="BART01014591">
    <property type="protein sequence ID" value="GAG75676.1"/>
    <property type="molecule type" value="Genomic_DNA"/>
</dbReference>